<sequence>METHASVLQFFNKSQKHILEDFLYVYGGVDPRMEVTQIRLMEIILSQQIPQEFMNTDNTTFAENQEDEIHSDDHDSHYSHDSHDSHDSHKRKDPKYKTAERTLMKDTDTPSYIKISYLCDESSIGKSAFTTSNSNEDIITMIPLHENVFSYDDATRVLIDMALESSEKRGLSVHQINQMVYPSSLGEKLLFWLIQGPWIAAIVLWICSEFFQMVSSVWWKFFACVQLLTFFLHFIELYFIFKIHKEWVYYRVPMDYYIEWWIFTMLEGYPAIKRFRVLQK</sequence>
<accession>A0A1E5R3I4</accession>
<reference evidence="4" key="1">
    <citation type="journal article" date="2016" name="Genome Announc.">
        <title>Genome sequences of three species of Hanseniaspora isolated from spontaneous wine fermentations.</title>
        <authorList>
            <person name="Sternes P.R."/>
            <person name="Lee D."/>
            <person name="Kutyna D.R."/>
            <person name="Borneman A.R."/>
        </authorList>
    </citation>
    <scope>NUCLEOTIDE SEQUENCE [LARGE SCALE GENOMIC DNA]</scope>
    <source>
        <strain evidence="4">AWRI3579</strain>
    </source>
</reference>
<name>A0A1E5R3I4_9ASCO</name>
<feature type="transmembrane region" description="Helical" evidence="2">
    <location>
        <begin position="189"/>
        <end position="211"/>
    </location>
</feature>
<evidence type="ECO:0000313" key="3">
    <source>
        <dbReference type="EMBL" id="OEJ81133.1"/>
    </source>
</evidence>
<dbReference type="PANTHER" id="PTHR37783:SF1">
    <property type="entry name" value="MEMBRANE PROTEIN, PUTATIVE (AFU_ORTHOLOGUE AFUA_1G04315)-RELATED"/>
    <property type="match status" value="1"/>
</dbReference>
<dbReference type="AlphaFoldDB" id="A0A1E5R3I4"/>
<dbReference type="FunCoup" id="A0A1E5R3I4">
    <property type="interactions" value="22"/>
</dbReference>
<protein>
    <recommendedName>
        <fullName evidence="5">DUF2470 domain-containing protein</fullName>
    </recommendedName>
</protein>
<dbReference type="PANTHER" id="PTHR37783">
    <property type="entry name" value="MEMBRANE PROTEIN, PUTATIVE (AFU_ORTHOLOGUE AFUA_1G04315)-RELATED"/>
    <property type="match status" value="1"/>
</dbReference>
<evidence type="ECO:0000313" key="4">
    <source>
        <dbReference type="Proteomes" id="UP000095728"/>
    </source>
</evidence>
<organism evidence="3 4">
    <name type="scientific">Hanseniaspora osmophila</name>
    <dbReference type="NCBI Taxonomy" id="56408"/>
    <lineage>
        <taxon>Eukaryota</taxon>
        <taxon>Fungi</taxon>
        <taxon>Dikarya</taxon>
        <taxon>Ascomycota</taxon>
        <taxon>Saccharomycotina</taxon>
        <taxon>Saccharomycetes</taxon>
        <taxon>Saccharomycodales</taxon>
        <taxon>Saccharomycodaceae</taxon>
        <taxon>Hanseniaspora</taxon>
    </lineage>
</organism>
<dbReference type="OrthoDB" id="5553410at2759"/>
<evidence type="ECO:0000256" key="1">
    <source>
        <dbReference type="SAM" id="MobiDB-lite"/>
    </source>
</evidence>
<keyword evidence="2" id="KW-1133">Transmembrane helix</keyword>
<feature type="region of interest" description="Disordered" evidence="1">
    <location>
        <begin position="68"/>
        <end position="101"/>
    </location>
</feature>
<dbReference type="Proteomes" id="UP000095728">
    <property type="component" value="Unassembled WGS sequence"/>
</dbReference>
<feature type="transmembrane region" description="Helical" evidence="2">
    <location>
        <begin position="217"/>
        <end position="241"/>
    </location>
</feature>
<evidence type="ECO:0000256" key="2">
    <source>
        <dbReference type="SAM" id="Phobius"/>
    </source>
</evidence>
<feature type="compositionally biased region" description="Basic and acidic residues" evidence="1">
    <location>
        <begin position="68"/>
        <end position="87"/>
    </location>
</feature>
<gene>
    <name evidence="3" type="ORF">AWRI3579_g4074</name>
</gene>
<keyword evidence="2" id="KW-0812">Transmembrane</keyword>
<comment type="caution">
    <text evidence="3">The sequence shown here is derived from an EMBL/GenBank/DDBJ whole genome shotgun (WGS) entry which is preliminary data.</text>
</comment>
<evidence type="ECO:0008006" key="5">
    <source>
        <dbReference type="Google" id="ProtNLM"/>
    </source>
</evidence>
<keyword evidence="4" id="KW-1185">Reference proteome</keyword>
<proteinExistence type="predicted"/>
<dbReference type="InParanoid" id="A0A1E5R3I4"/>
<keyword evidence="2" id="KW-0472">Membrane</keyword>
<dbReference type="EMBL" id="LPNM01000011">
    <property type="protein sequence ID" value="OEJ81133.1"/>
    <property type="molecule type" value="Genomic_DNA"/>
</dbReference>